<comment type="caution">
    <text evidence="2">The sequence shown here is derived from an EMBL/GenBank/DDBJ whole genome shotgun (WGS) entry which is preliminary data.</text>
</comment>
<sequence>MAMGGMMAPPPPPGPTGPPGPPPPPPPGPVMPADYPAGVVTGMMGHGPMGMGPGMGPSMGPGMIGPMQLNVNPATNDAPLEFNTNKNKPPMPVATKVNLRVRGRGLRMVDGDYNEWELNQLLIADDAVVVADSEGKLCQLVSKFGMTAKENGWTFL</sequence>
<keyword evidence="3" id="KW-1185">Reference proteome</keyword>
<dbReference type="AlphaFoldDB" id="A0AAN8X641"/>
<evidence type="ECO:0000313" key="3">
    <source>
        <dbReference type="Proteomes" id="UP001381693"/>
    </source>
</evidence>
<evidence type="ECO:0000256" key="1">
    <source>
        <dbReference type="SAM" id="MobiDB-lite"/>
    </source>
</evidence>
<protein>
    <submittedName>
        <fullName evidence="2">Uncharacterized protein</fullName>
    </submittedName>
</protein>
<reference evidence="2 3" key="1">
    <citation type="submission" date="2023-11" db="EMBL/GenBank/DDBJ databases">
        <title>Halocaridina rubra genome assembly.</title>
        <authorList>
            <person name="Smith C."/>
        </authorList>
    </citation>
    <scope>NUCLEOTIDE SEQUENCE [LARGE SCALE GENOMIC DNA]</scope>
    <source>
        <strain evidence="2">EP-1</strain>
        <tissue evidence="2">Whole</tissue>
    </source>
</reference>
<name>A0AAN8X641_HALRR</name>
<feature type="compositionally biased region" description="Pro residues" evidence="1">
    <location>
        <begin position="8"/>
        <end position="30"/>
    </location>
</feature>
<organism evidence="2 3">
    <name type="scientific">Halocaridina rubra</name>
    <name type="common">Hawaiian red shrimp</name>
    <dbReference type="NCBI Taxonomy" id="373956"/>
    <lineage>
        <taxon>Eukaryota</taxon>
        <taxon>Metazoa</taxon>
        <taxon>Ecdysozoa</taxon>
        <taxon>Arthropoda</taxon>
        <taxon>Crustacea</taxon>
        <taxon>Multicrustacea</taxon>
        <taxon>Malacostraca</taxon>
        <taxon>Eumalacostraca</taxon>
        <taxon>Eucarida</taxon>
        <taxon>Decapoda</taxon>
        <taxon>Pleocyemata</taxon>
        <taxon>Caridea</taxon>
        <taxon>Atyoidea</taxon>
        <taxon>Atyidae</taxon>
        <taxon>Halocaridina</taxon>
    </lineage>
</organism>
<dbReference type="Proteomes" id="UP001381693">
    <property type="component" value="Unassembled WGS sequence"/>
</dbReference>
<gene>
    <name evidence="2" type="ORF">SK128_028587</name>
</gene>
<proteinExistence type="predicted"/>
<evidence type="ECO:0000313" key="2">
    <source>
        <dbReference type="EMBL" id="KAK7078432.1"/>
    </source>
</evidence>
<accession>A0AAN8X641</accession>
<feature type="region of interest" description="Disordered" evidence="1">
    <location>
        <begin position="1"/>
        <end position="33"/>
    </location>
</feature>
<dbReference type="EMBL" id="JAXCGZ010007841">
    <property type="protein sequence ID" value="KAK7078432.1"/>
    <property type="molecule type" value="Genomic_DNA"/>
</dbReference>